<evidence type="ECO:0000313" key="2">
    <source>
        <dbReference type="EMBL" id="KAJ7368985.1"/>
    </source>
</evidence>
<feature type="transmembrane region" description="Helical" evidence="1">
    <location>
        <begin position="146"/>
        <end position="165"/>
    </location>
</feature>
<protein>
    <submittedName>
        <fullName evidence="2">Uncharacterized protein</fullName>
    </submittedName>
</protein>
<keyword evidence="1" id="KW-0472">Membrane</keyword>
<dbReference type="EMBL" id="JARIHO010000001">
    <property type="protein sequence ID" value="KAJ7368985.1"/>
    <property type="molecule type" value="Genomic_DNA"/>
</dbReference>
<dbReference type="Proteomes" id="UP001218218">
    <property type="component" value="Unassembled WGS sequence"/>
</dbReference>
<keyword evidence="1" id="KW-1133">Transmembrane helix</keyword>
<feature type="transmembrane region" description="Helical" evidence="1">
    <location>
        <begin position="55"/>
        <end position="73"/>
    </location>
</feature>
<feature type="transmembrane region" description="Helical" evidence="1">
    <location>
        <begin position="177"/>
        <end position="197"/>
    </location>
</feature>
<sequence>MSYTVDSKAFDSSWYLLVSYALPTMISLFFYGIYVILFLLSLYTLSRRKTAGTKLLIGASCLMAIVGSTQMAIDAALTAEAARLHQEIVYTQVSNEHGSRLLPLWGTLLPELDMAQDVTFLINNFITDSFFLYRCYVIWGFQKKPLILPVLLMLSTLVMGILWCAPRTGIQDLRVPYILGVATNLVLTASTAGRILWILRDASHVTLGDTFRSRYNTAIEVILESGAIYCLSAIFVVIGYSLNPEIFNIAFGIMQQLLNIIPTFTLVYIGLTKNGDSPPIENVSSDQGKPSQKAVHLVPPNGHLSFPPVLYITNEETEDKDVEFV</sequence>
<dbReference type="AlphaFoldDB" id="A0AAD7AWH0"/>
<evidence type="ECO:0000256" key="1">
    <source>
        <dbReference type="SAM" id="Phobius"/>
    </source>
</evidence>
<proteinExistence type="predicted"/>
<organism evidence="2 3">
    <name type="scientific">Mycena albidolilacea</name>
    <dbReference type="NCBI Taxonomy" id="1033008"/>
    <lineage>
        <taxon>Eukaryota</taxon>
        <taxon>Fungi</taxon>
        <taxon>Dikarya</taxon>
        <taxon>Basidiomycota</taxon>
        <taxon>Agaricomycotina</taxon>
        <taxon>Agaricomycetes</taxon>
        <taxon>Agaricomycetidae</taxon>
        <taxon>Agaricales</taxon>
        <taxon>Marasmiineae</taxon>
        <taxon>Mycenaceae</taxon>
        <taxon>Mycena</taxon>
    </lineage>
</organism>
<keyword evidence="3" id="KW-1185">Reference proteome</keyword>
<keyword evidence="1" id="KW-0812">Transmembrane</keyword>
<feature type="transmembrane region" description="Helical" evidence="1">
    <location>
        <begin position="246"/>
        <end position="271"/>
    </location>
</feature>
<name>A0AAD7AWH0_9AGAR</name>
<gene>
    <name evidence="2" type="ORF">DFH08DRAFT_37089</name>
</gene>
<feature type="transmembrane region" description="Helical" evidence="1">
    <location>
        <begin position="218"/>
        <end position="240"/>
    </location>
</feature>
<comment type="caution">
    <text evidence="2">The sequence shown here is derived from an EMBL/GenBank/DDBJ whole genome shotgun (WGS) entry which is preliminary data.</text>
</comment>
<reference evidence="2" key="1">
    <citation type="submission" date="2023-03" db="EMBL/GenBank/DDBJ databases">
        <title>Massive genome expansion in bonnet fungi (Mycena s.s.) driven by repeated elements and novel gene families across ecological guilds.</title>
        <authorList>
            <consortium name="Lawrence Berkeley National Laboratory"/>
            <person name="Harder C.B."/>
            <person name="Miyauchi S."/>
            <person name="Viragh M."/>
            <person name="Kuo A."/>
            <person name="Thoen E."/>
            <person name="Andreopoulos B."/>
            <person name="Lu D."/>
            <person name="Skrede I."/>
            <person name="Drula E."/>
            <person name="Henrissat B."/>
            <person name="Morin E."/>
            <person name="Kohler A."/>
            <person name="Barry K."/>
            <person name="LaButti K."/>
            <person name="Morin E."/>
            <person name="Salamov A."/>
            <person name="Lipzen A."/>
            <person name="Mereny Z."/>
            <person name="Hegedus B."/>
            <person name="Baldrian P."/>
            <person name="Stursova M."/>
            <person name="Weitz H."/>
            <person name="Taylor A."/>
            <person name="Grigoriev I.V."/>
            <person name="Nagy L.G."/>
            <person name="Martin F."/>
            <person name="Kauserud H."/>
        </authorList>
    </citation>
    <scope>NUCLEOTIDE SEQUENCE</scope>
    <source>
        <strain evidence="2">CBHHK002</strain>
    </source>
</reference>
<accession>A0AAD7AWH0</accession>
<evidence type="ECO:0000313" key="3">
    <source>
        <dbReference type="Proteomes" id="UP001218218"/>
    </source>
</evidence>
<feature type="transmembrane region" description="Helical" evidence="1">
    <location>
        <begin position="20"/>
        <end position="43"/>
    </location>
</feature>